<comment type="caution">
    <text evidence="5">The sequence shown here is derived from an EMBL/GenBank/DDBJ whole genome shotgun (WGS) entry which is preliminary data.</text>
</comment>
<name>A0A6L5XH09_9BACT</name>
<dbReference type="SUPFAM" id="SSF47413">
    <property type="entry name" value="lambda repressor-like DNA-binding domains"/>
    <property type="match status" value="1"/>
</dbReference>
<gene>
    <name evidence="5" type="ORF">FYJ29_13390</name>
</gene>
<keyword evidence="1" id="KW-0805">Transcription regulation</keyword>
<dbReference type="Pfam" id="PF00717">
    <property type="entry name" value="Peptidase_S24"/>
    <property type="match status" value="1"/>
</dbReference>
<keyword evidence="3" id="KW-0804">Transcription</keyword>
<dbReference type="InterPro" id="IPR001387">
    <property type="entry name" value="Cro/C1-type_HTH"/>
</dbReference>
<proteinExistence type="predicted"/>
<evidence type="ECO:0000256" key="3">
    <source>
        <dbReference type="ARBA" id="ARBA00023163"/>
    </source>
</evidence>
<dbReference type="SUPFAM" id="SSF51306">
    <property type="entry name" value="LexA/Signal peptidase"/>
    <property type="match status" value="1"/>
</dbReference>
<accession>A0A6L5XH09</accession>
<dbReference type="SMART" id="SM00530">
    <property type="entry name" value="HTH_XRE"/>
    <property type="match status" value="1"/>
</dbReference>
<dbReference type="CDD" id="cd00093">
    <property type="entry name" value="HTH_XRE"/>
    <property type="match status" value="1"/>
</dbReference>
<reference evidence="5 6" key="1">
    <citation type="submission" date="2019-08" db="EMBL/GenBank/DDBJ databases">
        <title>In-depth cultivation of the pig gut microbiome towards novel bacterial diversity and tailored functional studies.</title>
        <authorList>
            <person name="Wylensek D."/>
            <person name="Hitch T.C.A."/>
            <person name="Clavel T."/>
        </authorList>
    </citation>
    <scope>NUCLEOTIDE SEQUENCE [LARGE SCALE GENOMIC DNA]</scope>
    <source>
        <strain evidence="5 6">Oil-RF-744-WCA-WT-10</strain>
    </source>
</reference>
<dbReference type="InterPro" id="IPR039418">
    <property type="entry name" value="LexA-like"/>
</dbReference>
<dbReference type="AlphaFoldDB" id="A0A6L5XH09"/>
<keyword evidence="6" id="KW-1185">Reference proteome</keyword>
<evidence type="ECO:0000259" key="4">
    <source>
        <dbReference type="PROSITE" id="PS50943"/>
    </source>
</evidence>
<organism evidence="5 6">
    <name type="scientific">Sodaliphilus pleomorphus</name>
    <dbReference type="NCBI Taxonomy" id="2606626"/>
    <lineage>
        <taxon>Bacteria</taxon>
        <taxon>Pseudomonadati</taxon>
        <taxon>Bacteroidota</taxon>
        <taxon>Bacteroidia</taxon>
        <taxon>Bacteroidales</taxon>
        <taxon>Muribaculaceae</taxon>
        <taxon>Sodaliphilus</taxon>
    </lineage>
</organism>
<dbReference type="PANTHER" id="PTHR40661">
    <property type="match status" value="1"/>
</dbReference>
<dbReference type="GO" id="GO:0003677">
    <property type="term" value="F:DNA binding"/>
    <property type="evidence" value="ECO:0007669"/>
    <property type="project" value="UniProtKB-KW"/>
</dbReference>
<feature type="domain" description="HTH cro/C1-type" evidence="4">
    <location>
        <begin position="11"/>
        <end position="65"/>
    </location>
</feature>
<protein>
    <submittedName>
        <fullName evidence="5">Helix-turn-helix transcriptional regulator</fullName>
    </submittedName>
</protein>
<evidence type="ECO:0000256" key="1">
    <source>
        <dbReference type="ARBA" id="ARBA00023015"/>
    </source>
</evidence>
<evidence type="ECO:0000256" key="2">
    <source>
        <dbReference type="ARBA" id="ARBA00023125"/>
    </source>
</evidence>
<dbReference type="EMBL" id="VULT01000033">
    <property type="protein sequence ID" value="MSS18742.1"/>
    <property type="molecule type" value="Genomic_DNA"/>
</dbReference>
<dbReference type="RefSeq" id="WP_154327820.1">
    <property type="nucleotide sequence ID" value="NZ_CP045696.1"/>
</dbReference>
<dbReference type="InterPro" id="IPR036286">
    <property type="entry name" value="LexA/Signal_pep-like_sf"/>
</dbReference>
<dbReference type="Pfam" id="PF01381">
    <property type="entry name" value="HTH_3"/>
    <property type="match status" value="1"/>
</dbReference>
<dbReference type="Gene3D" id="2.10.109.10">
    <property type="entry name" value="Umud Fragment, subunit A"/>
    <property type="match status" value="1"/>
</dbReference>
<dbReference type="InterPro" id="IPR010982">
    <property type="entry name" value="Lambda_DNA-bd_dom_sf"/>
</dbReference>
<dbReference type="Proteomes" id="UP000483362">
    <property type="component" value="Unassembled WGS sequence"/>
</dbReference>
<keyword evidence="2" id="KW-0238">DNA-binding</keyword>
<sequence>MHNDHDIIARIKYIMSELGYKQNTLAKKLGVDNSNLSKYLNGHLSISDALLNRLVVNLGVSKEWLLTGGDVPYAKQAAAGPPTIVAPQGIEYSLEGTPVYDIDVTAGNAPRAQLFADEHIVGSINLPDLAGTGSRIVRVSGDSMTPVIRNGDMIAVRELSSTRYIVWGQIYVILLDDYRLVKYIRKNPDAQLVTLHSENPNYDDIDVRRDDIRDLMYVQSIIHIDNRN</sequence>
<dbReference type="InterPro" id="IPR015927">
    <property type="entry name" value="Peptidase_S24_S26A/B/C"/>
</dbReference>
<evidence type="ECO:0000313" key="6">
    <source>
        <dbReference type="Proteomes" id="UP000483362"/>
    </source>
</evidence>
<dbReference type="PANTHER" id="PTHR40661:SF1">
    <property type="entry name" value="HTH CRO_C1-TYPE DOMAIN-CONTAINING PROTEIN"/>
    <property type="match status" value="1"/>
</dbReference>
<dbReference type="PROSITE" id="PS50943">
    <property type="entry name" value="HTH_CROC1"/>
    <property type="match status" value="1"/>
</dbReference>
<evidence type="ECO:0000313" key="5">
    <source>
        <dbReference type="EMBL" id="MSS18742.1"/>
    </source>
</evidence>
<dbReference type="CDD" id="cd06529">
    <property type="entry name" value="S24_LexA-like"/>
    <property type="match status" value="1"/>
</dbReference>
<dbReference type="Gene3D" id="1.10.260.40">
    <property type="entry name" value="lambda repressor-like DNA-binding domains"/>
    <property type="match status" value="1"/>
</dbReference>